<feature type="compositionally biased region" description="Polar residues" evidence="1">
    <location>
        <begin position="50"/>
        <end position="69"/>
    </location>
</feature>
<dbReference type="EMBL" id="UYRR01007759">
    <property type="protein sequence ID" value="VDK23873.1"/>
    <property type="molecule type" value="Genomic_DNA"/>
</dbReference>
<name>A0A0M3JAM1_ANISI</name>
<accession>A0A0M3JAM1</accession>
<reference evidence="2 3" key="2">
    <citation type="submission" date="2018-11" db="EMBL/GenBank/DDBJ databases">
        <authorList>
            <consortium name="Pathogen Informatics"/>
        </authorList>
    </citation>
    <scope>NUCLEOTIDE SEQUENCE [LARGE SCALE GENOMIC DNA]</scope>
</reference>
<evidence type="ECO:0000256" key="1">
    <source>
        <dbReference type="SAM" id="MobiDB-lite"/>
    </source>
</evidence>
<sequence length="100" mass="11030">MTVAAARRESLSIDESPPPPPIIQHPKRKVRIEQHERNRSVATSPLPVNHASTSTSTLKTNIRPVSSGPSRRAKLRKDVLGRSSSSPGKRDLFTLVENGW</sequence>
<evidence type="ECO:0000313" key="3">
    <source>
        <dbReference type="Proteomes" id="UP000267096"/>
    </source>
</evidence>
<evidence type="ECO:0000313" key="2">
    <source>
        <dbReference type="EMBL" id="VDK23873.1"/>
    </source>
</evidence>
<dbReference type="AlphaFoldDB" id="A0A0M3JAM1"/>
<proteinExistence type="predicted"/>
<protein>
    <submittedName>
        <fullName evidence="2 4">Uncharacterized protein</fullName>
    </submittedName>
</protein>
<evidence type="ECO:0000313" key="4">
    <source>
        <dbReference type="WBParaSite" id="ASIM_0000464201-mRNA-1"/>
    </source>
</evidence>
<feature type="compositionally biased region" description="Basic and acidic residues" evidence="1">
    <location>
        <begin position="1"/>
        <end position="11"/>
    </location>
</feature>
<feature type="region of interest" description="Disordered" evidence="1">
    <location>
        <begin position="1"/>
        <end position="100"/>
    </location>
</feature>
<reference evidence="4" key="1">
    <citation type="submission" date="2017-02" db="UniProtKB">
        <authorList>
            <consortium name="WormBaseParasite"/>
        </authorList>
    </citation>
    <scope>IDENTIFICATION</scope>
</reference>
<dbReference type="Proteomes" id="UP000267096">
    <property type="component" value="Unassembled WGS sequence"/>
</dbReference>
<gene>
    <name evidence="2" type="ORF">ASIM_LOCUS4454</name>
</gene>
<keyword evidence="3" id="KW-1185">Reference proteome</keyword>
<organism evidence="4">
    <name type="scientific">Anisakis simplex</name>
    <name type="common">Herring worm</name>
    <dbReference type="NCBI Taxonomy" id="6269"/>
    <lineage>
        <taxon>Eukaryota</taxon>
        <taxon>Metazoa</taxon>
        <taxon>Ecdysozoa</taxon>
        <taxon>Nematoda</taxon>
        <taxon>Chromadorea</taxon>
        <taxon>Rhabditida</taxon>
        <taxon>Spirurina</taxon>
        <taxon>Ascaridomorpha</taxon>
        <taxon>Ascaridoidea</taxon>
        <taxon>Anisakidae</taxon>
        <taxon>Anisakis</taxon>
        <taxon>Anisakis simplex complex</taxon>
    </lineage>
</organism>
<dbReference type="WBParaSite" id="ASIM_0000464201-mRNA-1">
    <property type="protein sequence ID" value="ASIM_0000464201-mRNA-1"/>
    <property type="gene ID" value="ASIM_0000464201"/>
</dbReference>